<dbReference type="Gene3D" id="3.40.30.10">
    <property type="entry name" value="Glutaredoxin"/>
    <property type="match status" value="1"/>
</dbReference>
<name>A0A5S4ZN93_9FIRM</name>
<dbReference type="EMBL" id="VNHM01000029">
    <property type="protein sequence ID" value="TYO92291.1"/>
    <property type="molecule type" value="Genomic_DNA"/>
</dbReference>
<dbReference type="InterPro" id="IPR036249">
    <property type="entry name" value="Thioredoxin-like_sf"/>
</dbReference>
<dbReference type="InterPro" id="IPR006660">
    <property type="entry name" value="Arsenate_reductase-like"/>
</dbReference>
<reference evidence="2 3" key="1">
    <citation type="submission" date="2019-07" db="EMBL/GenBank/DDBJ databases">
        <title>Genomic Encyclopedia of Type Strains, Phase I: the one thousand microbial genomes (KMG-I) project.</title>
        <authorList>
            <person name="Kyrpides N."/>
        </authorList>
    </citation>
    <scope>NUCLEOTIDE SEQUENCE [LARGE SCALE GENOMIC DNA]</scope>
    <source>
        <strain evidence="2 3">DSM 6562</strain>
    </source>
</reference>
<proteinExistence type="inferred from homology"/>
<organism evidence="2 3">
    <name type="scientific">Desulfallas thermosapovorans DSM 6562</name>
    <dbReference type="NCBI Taxonomy" id="1121431"/>
    <lineage>
        <taxon>Bacteria</taxon>
        <taxon>Bacillati</taxon>
        <taxon>Bacillota</taxon>
        <taxon>Clostridia</taxon>
        <taxon>Eubacteriales</taxon>
        <taxon>Desulfallaceae</taxon>
        <taxon>Desulfallas</taxon>
    </lineage>
</organism>
<evidence type="ECO:0000256" key="1">
    <source>
        <dbReference type="PROSITE-ProRule" id="PRU01282"/>
    </source>
</evidence>
<dbReference type="AlphaFoldDB" id="A0A5S4ZN93"/>
<keyword evidence="3" id="KW-1185">Reference proteome</keyword>
<dbReference type="PROSITE" id="PS51353">
    <property type="entry name" value="ARSC"/>
    <property type="match status" value="1"/>
</dbReference>
<sequence length="87" mass="10118">MKERPTREEIIDLHKKSGLDIKKLFNTRGAKYKELGLKDIIKTAKDDDLYNFLASDGMLVKRPILTNGEKVLIGFKEQDWEEAFAQY</sequence>
<dbReference type="Pfam" id="PF03960">
    <property type="entry name" value="ArsC"/>
    <property type="match status" value="1"/>
</dbReference>
<dbReference type="SUPFAM" id="SSF52833">
    <property type="entry name" value="Thioredoxin-like"/>
    <property type="match status" value="1"/>
</dbReference>
<dbReference type="Proteomes" id="UP000323166">
    <property type="component" value="Unassembled WGS sequence"/>
</dbReference>
<dbReference type="PANTHER" id="PTHR30041:SF8">
    <property type="entry name" value="PROTEIN YFFB"/>
    <property type="match status" value="1"/>
</dbReference>
<evidence type="ECO:0000313" key="2">
    <source>
        <dbReference type="EMBL" id="TYO92291.1"/>
    </source>
</evidence>
<comment type="caution">
    <text evidence="2">The sequence shown here is derived from an EMBL/GenBank/DDBJ whole genome shotgun (WGS) entry which is preliminary data.</text>
</comment>
<accession>A0A5S4ZN93</accession>
<dbReference type="PANTHER" id="PTHR30041">
    <property type="entry name" value="ARSENATE REDUCTASE"/>
    <property type="match status" value="1"/>
</dbReference>
<comment type="similarity">
    <text evidence="1">Belongs to the ArsC family.</text>
</comment>
<protein>
    <submittedName>
        <fullName evidence="2">Arsenate reductase</fullName>
    </submittedName>
</protein>
<gene>
    <name evidence="2" type="ORF">LX24_02920</name>
</gene>
<evidence type="ECO:0000313" key="3">
    <source>
        <dbReference type="Proteomes" id="UP000323166"/>
    </source>
</evidence>